<keyword evidence="8" id="KW-0289">Folate biosynthesis</keyword>
<dbReference type="InterPro" id="IPR000489">
    <property type="entry name" value="Pterin-binding_dom"/>
</dbReference>
<dbReference type="PANTHER" id="PTHR20941:SF1">
    <property type="entry name" value="FOLIC ACID SYNTHESIS PROTEIN FOL1"/>
    <property type="match status" value="1"/>
</dbReference>
<dbReference type="EC" id="2.5.1.15" evidence="4"/>
<keyword evidence="7" id="KW-0460">Magnesium</keyword>
<dbReference type="InterPro" id="IPR045031">
    <property type="entry name" value="DHP_synth-like"/>
</dbReference>
<evidence type="ECO:0000256" key="4">
    <source>
        <dbReference type="ARBA" id="ARBA00012458"/>
    </source>
</evidence>
<dbReference type="CDD" id="cd00739">
    <property type="entry name" value="DHPS"/>
    <property type="match status" value="1"/>
</dbReference>
<evidence type="ECO:0000256" key="3">
    <source>
        <dbReference type="ARBA" id="ARBA00004763"/>
    </source>
</evidence>
<dbReference type="AlphaFoldDB" id="A0A8G2BY05"/>
<dbReference type="InterPro" id="IPR006390">
    <property type="entry name" value="DHP_synth_dom"/>
</dbReference>
<gene>
    <name evidence="10" type="ORF">SAMN05444001_11613</name>
</gene>
<organism evidence="10 11">
    <name type="scientific">Parabacteroides chinchillae</name>
    <dbReference type="NCBI Taxonomy" id="871327"/>
    <lineage>
        <taxon>Bacteria</taxon>
        <taxon>Pseudomonadati</taxon>
        <taxon>Bacteroidota</taxon>
        <taxon>Bacteroidia</taxon>
        <taxon>Bacteroidales</taxon>
        <taxon>Tannerellaceae</taxon>
        <taxon>Parabacteroides</taxon>
    </lineage>
</organism>
<keyword evidence="11" id="KW-1185">Reference proteome</keyword>
<dbReference type="GO" id="GO:0046654">
    <property type="term" value="P:tetrahydrofolate biosynthetic process"/>
    <property type="evidence" value="ECO:0007669"/>
    <property type="project" value="TreeGrafter"/>
</dbReference>
<comment type="catalytic activity">
    <reaction evidence="1">
        <text>(7,8-dihydropterin-6-yl)methyl diphosphate + 4-aminobenzoate = 7,8-dihydropteroate + diphosphate</text>
        <dbReference type="Rhea" id="RHEA:19949"/>
        <dbReference type="ChEBI" id="CHEBI:17836"/>
        <dbReference type="ChEBI" id="CHEBI:17839"/>
        <dbReference type="ChEBI" id="CHEBI:33019"/>
        <dbReference type="ChEBI" id="CHEBI:72950"/>
        <dbReference type="EC" id="2.5.1.15"/>
    </reaction>
</comment>
<keyword evidence="5" id="KW-0808">Transferase</keyword>
<dbReference type="GO" id="GO:0005829">
    <property type="term" value="C:cytosol"/>
    <property type="evidence" value="ECO:0007669"/>
    <property type="project" value="TreeGrafter"/>
</dbReference>
<dbReference type="GO" id="GO:0004156">
    <property type="term" value="F:dihydropteroate synthase activity"/>
    <property type="evidence" value="ECO:0007669"/>
    <property type="project" value="UniProtKB-EC"/>
</dbReference>
<dbReference type="Pfam" id="PF00809">
    <property type="entry name" value="Pterin_bind"/>
    <property type="match status" value="1"/>
</dbReference>
<evidence type="ECO:0000256" key="2">
    <source>
        <dbReference type="ARBA" id="ARBA00001946"/>
    </source>
</evidence>
<comment type="caution">
    <text evidence="10">The sequence shown here is derived from an EMBL/GenBank/DDBJ whole genome shotgun (WGS) entry which is preliminary data.</text>
</comment>
<evidence type="ECO:0000256" key="1">
    <source>
        <dbReference type="ARBA" id="ARBA00000012"/>
    </source>
</evidence>
<dbReference type="GO" id="GO:0046656">
    <property type="term" value="P:folic acid biosynthetic process"/>
    <property type="evidence" value="ECO:0007669"/>
    <property type="project" value="UniProtKB-KW"/>
</dbReference>
<dbReference type="NCBIfam" id="TIGR01496">
    <property type="entry name" value="DHPS"/>
    <property type="match status" value="1"/>
</dbReference>
<evidence type="ECO:0000313" key="10">
    <source>
        <dbReference type="EMBL" id="SEG12966.1"/>
    </source>
</evidence>
<dbReference type="PROSITE" id="PS50972">
    <property type="entry name" value="PTERIN_BINDING"/>
    <property type="match status" value="1"/>
</dbReference>
<dbReference type="GO" id="GO:0046872">
    <property type="term" value="F:metal ion binding"/>
    <property type="evidence" value="ECO:0007669"/>
    <property type="project" value="UniProtKB-KW"/>
</dbReference>
<sequence length="262" mass="29397">MGILNITPDSFYAGSRKQSEAEIEKRIQTILEEGGTIIDIGGYSSRPDAIDVSSEEEMKRLQMALEILNKQYPDVIISVDTFRADIARRCIERYGVAIINDISAGELDPNMFETVADLRVPYIMMHMRGTPKTMQQHTNYTNMMSEIIQYFAEKVKRLHLMGANDIILDPGFGFSKTVDQNYELMSNLKEFGLFGLPLLVGISRKSMIYKYLGGTPTESLNGTTVLNTFALLNGADILRVHDVRAAVEAVRITEKLTVNCQL</sequence>
<feature type="domain" description="Pterin-binding" evidence="9">
    <location>
        <begin position="1"/>
        <end position="251"/>
    </location>
</feature>
<dbReference type="InterPro" id="IPR011005">
    <property type="entry name" value="Dihydropteroate_synth-like_sf"/>
</dbReference>
<dbReference type="EMBL" id="FNVS01000016">
    <property type="protein sequence ID" value="SEG12966.1"/>
    <property type="molecule type" value="Genomic_DNA"/>
</dbReference>
<protein>
    <recommendedName>
        <fullName evidence="4">dihydropteroate synthase</fullName>
        <ecNumber evidence="4">2.5.1.15</ecNumber>
    </recommendedName>
</protein>
<comment type="cofactor">
    <cofactor evidence="2">
        <name>Mg(2+)</name>
        <dbReference type="ChEBI" id="CHEBI:18420"/>
    </cofactor>
</comment>
<dbReference type="Gene3D" id="3.20.20.20">
    <property type="entry name" value="Dihydropteroate synthase-like"/>
    <property type="match status" value="1"/>
</dbReference>
<reference evidence="10 11" key="1">
    <citation type="submission" date="2016-10" db="EMBL/GenBank/DDBJ databases">
        <authorList>
            <person name="Varghese N."/>
            <person name="Submissions S."/>
        </authorList>
    </citation>
    <scope>NUCLEOTIDE SEQUENCE [LARGE SCALE GENOMIC DNA]</scope>
    <source>
        <strain evidence="10 11">DSM 29073</strain>
    </source>
</reference>
<accession>A0A8G2BY05</accession>
<evidence type="ECO:0000259" key="9">
    <source>
        <dbReference type="PROSITE" id="PS50972"/>
    </source>
</evidence>
<evidence type="ECO:0000256" key="8">
    <source>
        <dbReference type="ARBA" id="ARBA00022909"/>
    </source>
</evidence>
<comment type="pathway">
    <text evidence="3">Cofactor biosynthesis; tetrahydrofolate biosynthesis; 7,8-dihydrofolate from 2-amino-4-hydroxy-6-hydroxymethyl-7,8-dihydropteridine diphosphate and 4-aminobenzoate: step 1/2.</text>
</comment>
<evidence type="ECO:0000256" key="6">
    <source>
        <dbReference type="ARBA" id="ARBA00022723"/>
    </source>
</evidence>
<name>A0A8G2BY05_9BACT</name>
<evidence type="ECO:0000256" key="7">
    <source>
        <dbReference type="ARBA" id="ARBA00022842"/>
    </source>
</evidence>
<evidence type="ECO:0000313" key="11">
    <source>
        <dbReference type="Proteomes" id="UP000236725"/>
    </source>
</evidence>
<evidence type="ECO:0000256" key="5">
    <source>
        <dbReference type="ARBA" id="ARBA00022679"/>
    </source>
</evidence>
<dbReference type="SUPFAM" id="SSF51717">
    <property type="entry name" value="Dihydropteroate synthetase-like"/>
    <property type="match status" value="1"/>
</dbReference>
<dbReference type="Proteomes" id="UP000236725">
    <property type="component" value="Unassembled WGS sequence"/>
</dbReference>
<proteinExistence type="predicted"/>
<keyword evidence="6" id="KW-0479">Metal-binding</keyword>
<dbReference type="PANTHER" id="PTHR20941">
    <property type="entry name" value="FOLATE SYNTHESIS PROTEINS"/>
    <property type="match status" value="1"/>
</dbReference>